<gene>
    <name evidence="17" type="ORF">A1332_10115</name>
    <name evidence="16" type="ORF">A1353_01125</name>
</gene>
<comment type="subunit">
    <text evidence="14">Homodimer.</text>
</comment>
<evidence type="ECO:0000256" key="9">
    <source>
        <dbReference type="ARBA" id="ARBA00022989"/>
    </source>
</evidence>
<dbReference type="OrthoDB" id="9800824at2"/>
<comment type="subcellular location">
    <subcellularLocation>
        <location evidence="1 14">Cell membrane</location>
        <topology evidence="1 14">Multi-pass membrane protein</topology>
    </subcellularLocation>
</comment>
<evidence type="ECO:0000256" key="14">
    <source>
        <dbReference type="HAMAP-Rule" id="MF_02239"/>
    </source>
</evidence>
<feature type="binding site" description="axial binding residue" evidence="14">
    <location>
        <position position="8"/>
    </location>
    <ligand>
        <name>heme</name>
        <dbReference type="ChEBI" id="CHEBI:30413"/>
    </ligand>
    <ligandPart>
        <name>Fe</name>
        <dbReference type="ChEBI" id="CHEBI:18248"/>
    </ligandPart>
</feature>
<evidence type="ECO:0000256" key="13">
    <source>
        <dbReference type="ARBA" id="ARBA00048390"/>
    </source>
</evidence>
<evidence type="ECO:0000256" key="10">
    <source>
        <dbReference type="ARBA" id="ARBA00023002"/>
    </source>
</evidence>
<dbReference type="RefSeq" id="WP_064007787.1">
    <property type="nucleotide sequence ID" value="NZ_LUUG01000053.1"/>
</dbReference>
<keyword evidence="9 14" id="KW-1133">Transmembrane helix</keyword>
<evidence type="ECO:0000256" key="2">
    <source>
        <dbReference type="ARBA" id="ARBA00005073"/>
    </source>
</evidence>
<feature type="transmembrane region" description="Helical" evidence="14">
    <location>
        <begin position="81"/>
        <end position="104"/>
    </location>
</feature>
<sequence>MLWLKALHLIFMVTWFAGLFYLPRLFVYHAMSDDSISNERFKVMERKLYYGIMTPGMIVTFIFGVWMLGDYAWMLYSASGWLHLKLGLLGLLVVYHLFCGKWLLDFKHDRNQHSHVYYRWINEIPVLFLVAIVLLAVVKPF</sequence>
<dbReference type="GO" id="GO:0070818">
    <property type="term" value="F:protoporphyrinogen oxidase activity"/>
    <property type="evidence" value="ECO:0007669"/>
    <property type="project" value="UniProtKB-UniRule"/>
</dbReference>
<dbReference type="UniPathway" id="UPA00251">
    <property type="reaction ID" value="UER00324"/>
</dbReference>
<dbReference type="Proteomes" id="UP000077763">
    <property type="component" value="Unassembled WGS sequence"/>
</dbReference>
<comment type="function">
    <text evidence="14 15">Catalyzes the oxidation of protoporphyrinogen IX to protoporphyrin IX.</text>
</comment>
<organism evidence="16 18">
    <name type="scientific">Methylomonas methanica</name>
    <dbReference type="NCBI Taxonomy" id="421"/>
    <lineage>
        <taxon>Bacteria</taxon>
        <taxon>Pseudomonadati</taxon>
        <taxon>Pseudomonadota</taxon>
        <taxon>Gammaproteobacteria</taxon>
        <taxon>Methylococcales</taxon>
        <taxon>Methylococcaceae</taxon>
        <taxon>Methylomonas</taxon>
    </lineage>
</organism>
<protein>
    <recommendedName>
        <fullName evidence="4 14">Protoporphyrinogen IX oxidase</fullName>
        <shortName evidence="14">PPO</shortName>
        <ecNumber evidence="14 15">1.3.99.-</ecNumber>
    </recommendedName>
</protein>
<feature type="binding site" description="axial binding residue" evidence="14">
    <location>
        <position position="85"/>
    </location>
    <ligand>
        <name>heme</name>
        <dbReference type="ChEBI" id="CHEBI:30413"/>
    </ligand>
    <ligandPart>
        <name>Fe</name>
        <dbReference type="ChEBI" id="CHEBI:18248"/>
    </ligandPart>
</feature>
<evidence type="ECO:0000313" key="17">
    <source>
        <dbReference type="EMBL" id="OAI06895.1"/>
    </source>
</evidence>
<dbReference type="GO" id="GO:0046872">
    <property type="term" value="F:metal ion binding"/>
    <property type="evidence" value="ECO:0007669"/>
    <property type="project" value="UniProtKB-UniRule"/>
</dbReference>
<feature type="transmembrane region" description="Helical" evidence="14">
    <location>
        <begin position="6"/>
        <end position="27"/>
    </location>
</feature>
<feature type="transmembrane region" description="Helical" evidence="14">
    <location>
        <begin position="48"/>
        <end position="69"/>
    </location>
</feature>
<name>A0A177M3N0_METMH</name>
<keyword evidence="10 14" id="KW-0560">Oxidoreductase</keyword>
<evidence type="ECO:0000256" key="7">
    <source>
        <dbReference type="ARBA" id="ARBA00022692"/>
    </source>
</evidence>
<comment type="cofactor">
    <cofactor evidence="14 15">
        <name>heme b</name>
        <dbReference type="ChEBI" id="CHEBI:60344"/>
    </cofactor>
    <text evidence="14 15">Binds 1 heme b (iron(II)-protoporphyrin IX) group per subunit.</text>
</comment>
<evidence type="ECO:0000256" key="15">
    <source>
        <dbReference type="PIRNR" id="PIRNR004638"/>
    </source>
</evidence>
<reference evidence="18 19" key="1">
    <citation type="submission" date="2016-03" db="EMBL/GenBank/DDBJ databases">
        <authorList>
            <person name="Ploux O."/>
        </authorList>
    </citation>
    <scope>NUCLEOTIDE SEQUENCE [LARGE SCALE GENOMIC DNA]</scope>
    <source>
        <strain evidence="17 19">R-45363</strain>
        <strain evidence="16 18">R-45371</strain>
    </source>
</reference>
<dbReference type="InterPro" id="IPR005265">
    <property type="entry name" value="HemJ-like"/>
</dbReference>
<keyword evidence="11 14" id="KW-0408">Iron</keyword>
<keyword evidence="7 14" id="KW-0812">Transmembrane</keyword>
<evidence type="ECO:0000256" key="1">
    <source>
        <dbReference type="ARBA" id="ARBA00004651"/>
    </source>
</evidence>
<evidence type="ECO:0000313" key="18">
    <source>
        <dbReference type="Proteomes" id="UP000077763"/>
    </source>
</evidence>
<dbReference type="Pfam" id="PF03653">
    <property type="entry name" value="UPF0093"/>
    <property type="match status" value="1"/>
</dbReference>
<evidence type="ECO:0000313" key="19">
    <source>
        <dbReference type="Proteomes" id="UP000078090"/>
    </source>
</evidence>
<comment type="similarity">
    <text evidence="3 14 15">Belongs to the HemJ family.</text>
</comment>
<keyword evidence="6 14" id="KW-0349">Heme</keyword>
<dbReference type="PANTHER" id="PTHR40255:SF1">
    <property type="entry name" value="PROTOPORPHYRINOGEN IX OXIDASE"/>
    <property type="match status" value="1"/>
</dbReference>
<comment type="catalytic activity">
    <reaction evidence="13 14 15">
        <text>protoporphyrinogen IX + 3 A = protoporphyrin IX + 3 AH2</text>
        <dbReference type="Rhea" id="RHEA:62000"/>
        <dbReference type="ChEBI" id="CHEBI:13193"/>
        <dbReference type="ChEBI" id="CHEBI:17499"/>
        <dbReference type="ChEBI" id="CHEBI:57306"/>
        <dbReference type="ChEBI" id="CHEBI:57307"/>
    </reaction>
</comment>
<evidence type="ECO:0000313" key="16">
    <source>
        <dbReference type="EMBL" id="OAI00327.1"/>
    </source>
</evidence>
<dbReference type="HAMAP" id="MF_02239">
    <property type="entry name" value="HemJ"/>
    <property type="match status" value="1"/>
</dbReference>
<evidence type="ECO:0000256" key="8">
    <source>
        <dbReference type="ARBA" id="ARBA00022723"/>
    </source>
</evidence>
<dbReference type="PANTHER" id="PTHR40255">
    <property type="entry name" value="UPF0093 MEMBRANE PROTEIN SLR1790"/>
    <property type="match status" value="1"/>
</dbReference>
<evidence type="ECO:0000256" key="11">
    <source>
        <dbReference type="ARBA" id="ARBA00023004"/>
    </source>
</evidence>
<evidence type="ECO:0000256" key="12">
    <source>
        <dbReference type="ARBA" id="ARBA00023136"/>
    </source>
</evidence>
<keyword evidence="5 14" id="KW-1003">Cell membrane</keyword>
<dbReference type="EMBL" id="LUUG01000053">
    <property type="protein sequence ID" value="OAI06895.1"/>
    <property type="molecule type" value="Genomic_DNA"/>
</dbReference>
<dbReference type="EC" id="1.3.99.-" evidence="14 15"/>
<dbReference type="NCBIfam" id="TIGR00701">
    <property type="entry name" value="protoporphyrinogen oxidase HemJ"/>
    <property type="match status" value="1"/>
</dbReference>
<evidence type="ECO:0000256" key="5">
    <source>
        <dbReference type="ARBA" id="ARBA00022475"/>
    </source>
</evidence>
<feature type="transmembrane region" description="Helical" evidence="14">
    <location>
        <begin position="116"/>
        <end position="138"/>
    </location>
</feature>
<dbReference type="EMBL" id="LUUH01000077">
    <property type="protein sequence ID" value="OAI00327.1"/>
    <property type="molecule type" value="Genomic_DNA"/>
</dbReference>
<proteinExistence type="inferred from homology"/>
<comment type="pathway">
    <text evidence="2 14 15">Porphyrin-containing compound metabolism; protoporphyrin-IX biosynthesis; protoporphyrin-IX from protoporphyrinogen-IX: step 1/1.</text>
</comment>
<dbReference type="AlphaFoldDB" id="A0A177M3N0"/>
<accession>A0A177M3N0</accession>
<evidence type="ECO:0000256" key="6">
    <source>
        <dbReference type="ARBA" id="ARBA00022617"/>
    </source>
</evidence>
<comment type="caution">
    <text evidence="16">The sequence shown here is derived from an EMBL/GenBank/DDBJ whole genome shotgun (WGS) entry which is preliminary data.</text>
</comment>
<dbReference type="GO" id="GO:0005886">
    <property type="term" value="C:plasma membrane"/>
    <property type="evidence" value="ECO:0007669"/>
    <property type="project" value="UniProtKB-SubCell"/>
</dbReference>
<keyword evidence="12 14" id="KW-0472">Membrane</keyword>
<dbReference type="PIRSF" id="PIRSF004638">
    <property type="entry name" value="UCP004638"/>
    <property type="match status" value="1"/>
</dbReference>
<evidence type="ECO:0000256" key="3">
    <source>
        <dbReference type="ARBA" id="ARBA00006501"/>
    </source>
</evidence>
<keyword evidence="8 14" id="KW-0479">Metal-binding</keyword>
<dbReference type="Proteomes" id="UP000078090">
    <property type="component" value="Unassembled WGS sequence"/>
</dbReference>
<dbReference type="GO" id="GO:0006782">
    <property type="term" value="P:protoporphyrinogen IX biosynthetic process"/>
    <property type="evidence" value="ECO:0007669"/>
    <property type="project" value="UniProtKB-UniRule"/>
</dbReference>
<evidence type="ECO:0000256" key="4">
    <source>
        <dbReference type="ARBA" id="ARBA00017504"/>
    </source>
</evidence>